<sequence>MDLVSLLILVLVAGGLILLFLRENRRRGVRTVRAYLFIRAIGNGADVEKARAASDVDGKSLRKRDIHDTMLYLQAHYRGRQAALIKAAEKAGWRG</sequence>
<evidence type="ECO:0000313" key="3">
    <source>
        <dbReference type="Proteomes" id="UP000291301"/>
    </source>
</evidence>
<comment type="caution">
    <text evidence="2">The sequence shown here is derived from an EMBL/GenBank/DDBJ whole genome shotgun (WGS) entry which is preliminary data.</text>
</comment>
<dbReference type="EMBL" id="SJST01000002">
    <property type="protein sequence ID" value="TCD15447.1"/>
    <property type="molecule type" value="Genomic_DNA"/>
</dbReference>
<evidence type="ECO:0000313" key="2">
    <source>
        <dbReference type="EMBL" id="TCD15447.1"/>
    </source>
</evidence>
<organism evidence="2 3">
    <name type="scientific">Oricola cellulosilytica</name>
    <dbReference type="NCBI Taxonomy" id="1429082"/>
    <lineage>
        <taxon>Bacteria</taxon>
        <taxon>Pseudomonadati</taxon>
        <taxon>Pseudomonadota</taxon>
        <taxon>Alphaproteobacteria</taxon>
        <taxon>Hyphomicrobiales</taxon>
        <taxon>Ahrensiaceae</taxon>
        <taxon>Oricola</taxon>
    </lineage>
</organism>
<keyword evidence="1" id="KW-0472">Membrane</keyword>
<evidence type="ECO:0000256" key="1">
    <source>
        <dbReference type="SAM" id="Phobius"/>
    </source>
</evidence>
<dbReference type="OrthoDB" id="8480180at2"/>
<dbReference type="AlphaFoldDB" id="A0A4V2MP00"/>
<gene>
    <name evidence="2" type="ORF">E0D97_07920</name>
</gene>
<name>A0A4V2MP00_9HYPH</name>
<accession>A0A4V2MP00</accession>
<dbReference type="RefSeq" id="WP_131567534.1">
    <property type="nucleotide sequence ID" value="NZ_JAINFK010000004.1"/>
</dbReference>
<reference evidence="2 3" key="1">
    <citation type="journal article" date="2015" name="Antonie Van Leeuwenhoek">
        <title>Oricola cellulosilytica gen. nov., sp. nov., a cellulose-degrading bacterium of the family Phyllobacteriaceae isolated from surface seashore water, and emended descriptions of Mesorhizobium loti and Phyllobacterium myrsinacearum.</title>
        <authorList>
            <person name="Hameed A."/>
            <person name="Shahina M."/>
            <person name="Lai W.A."/>
            <person name="Lin S.Y."/>
            <person name="Young L.S."/>
            <person name="Liu Y.C."/>
            <person name="Hsu Y.H."/>
            <person name="Young C.C."/>
        </authorList>
    </citation>
    <scope>NUCLEOTIDE SEQUENCE [LARGE SCALE GENOMIC DNA]</scope>
    <source>
        <strain evidence="2 3">KCTC 52183</strain>
    </source>
</reference>
<keyword evidence="1" id="KW-0812">Transmembrane</keyword>
<feature type="transmembrane region" description="Helical" evidence="1">
    <location>
        <begin position="6"/>
        <end position="21"/>
    </location>
</feature>
<protein>
    <submittedName>
        <fullName evidence="2">Uncharacterized protein</fullName>
    </submittedName>
</protein>
<keyword evidence="1" id="KW-1133">Transmembrane helix</keyword>
<proteinExistence type="predicted"/>
<keyword evidence="3" id="KW-1185">Reference proteome</keyword>
<dbReference type="Proteomes" id="UP000291301">
    <property type="component" value="Unassembled WGS sequence"/>
</dbReference>